<dbReference type="Proteomes" id="UP000734823">
    <property type="component" value="Unassembled WGS sequence"/>
</dbReference>
<proteinExistence type="predicted"/>
<keyword evidence="2" id="KW-0732">Signal</keyword>
<sequence>MSIRGHVVLGVLLATVATATGCGRSEPGTPQPTPPTGTSTASSGPSTSTTPATPTTTPPSAAPTTSAPAPTTQPPAATAGVSVYFLRGEKLIATRRQVQTPAVASAAVRALLQGPTAAEQQAGLTSAVPAGTTLRGIALRDGLATVDLSGSFASGGGTLSMTARLAQVVFTLTRFATVDRVNFRLDGAPVTVFGGEGIILDHPQTRADYEDLSPAVLIESPTIGTTARSPLRVYGTANTFEAVFQLQIVDSGGRSLTDRRVMATSGTGTRGTFDVTLRFTAPQAGTGKLIAWYSSPKDGSRVVVAEIPVNLAR</sequence>
<dbReference type="EMBL" id="JABVED010000001">
    <property type="protein sequence ID" value="MBC6445855.1"/>
    <property type="molecule type" value="Genomic_DNA"/>
</dbReference>
<evidence type="ECO:0000259" key="3">
    <source>
        <dbReference type="SMART" id="SM00909"/>
    </source>
</evidence>
<keyword evidence="5" id="KW-1185">Reference proteome</keyword>
<comment type="caution">
    <text evidence="4">The sequence shown here is derived from an EMBL/GenBank/DDBJ whole genome shotgun (WGS) entry which is preliminary data.</text>
</comment>
<dbReference type="RefSeq" id="WP_187217908.1">
    <property type="nucleotide sequence ID" value="NZ_JABVED010000001.1"/>
</dbReference>
<feature type="compositionally biased region" description="Low complexity" evidence="1">
    <location>
        <begin position="36"/>
        <end position="55"/>
    </location>
</feature>
<dbReference type="SMART" id="SM00909">
    <property type="entry name" value="Germane"/>
    <property type="match status" value="1"/>
</dbReference>
<dbReference type="InterPro" id="IPR019606">
    <property type="entry name" value="GerMN"/>
</dbReference>
<protein>
    <submittedName>
        <fullName evidence="4">GerMN domain-containing protein</fullName>
    </submittedName>
</protein>
<dbReference type="PROSITE" id="PS51257">
    <property type="entry name" value="PROKAR_LIPOPROTEIN"/>
    <property type="match status" value="1"/>
</dbReference>
<feature type="domain" description="GerMN" evidence="3">
    <location>
        <begin position="104"/>
        <end position="194"/>
    </location>
</feature>
<accession>A0ABR7KZK0</accession>
<organism evidence="4 5">
    <name type="scientific">Actinokineospora xionganensis</name>
    <dbReference type="NCBI Taxonomy" id="2684470"/>
    <lineage>
        <taxon>Bacteria</taxon>
        <taxon>Bacillati</taxon>
        <taxon>Actinomycetota</taxon>
        <taxon>Actinomycetes</taxon>
        <taxon>Pseudonocardiales</taxon>
        <taxon>Pseudonocardiaceae</taxon>
        <taxon>Actinokineospora</taxon>
    </lineage>
</organism>
<feature type="chain" id="PRO_5045995957" evidence="2">
    <location>
        <begin position="20"/>
        <end position="313"/>
    </location>
</feature>
<evidence type="ECO:0000313" key="5">
    <source>
        <dbReference type="Proteomes" id="UP000734823"/>
    </source>
</evidence>
<dbReference type="InterPro" id="IPR018911">
    <property type="entry name" value="Gmad2_Ig-like_dom"/>
</dbReference>
<evidence type="ECO:0000313" key="4">
    <source>
        <dbReference type="EMBL" id="MBC6445855.1"/>
    </source>
</evidence>
<feature type="signal peptide" evidence="2">
    <location>
        <begin position="1"/>
        <end position="19"/>
    </location>
</feature>
<feature type="compositionally biased region" description="Low complexity" evidence="1">
    <location>
        <begin position="62"/>
        <end position="76"/>
    </location>
</feature>
<evidence type="ECO:0000256" key="2">
    <source>
        <dbReference type="SAM" id="SignalP"/>
    </source>
</evidence>
<dbReference type="Pfam" id="PF10646">
    <property type="entry name" value="Germane"/>
    <property type="match status" value="1"/>
</dbReference>
<feature type="region of interest" description="Disordered" evidence="1">
    <location>
        <begin position="21"/>
        <end position="76"/>
    </location>
</feature>
<reference evidence="4 5" key="1">
    <citation type="submission" date="2020-06" db="EMBL/GenBank/DDBJ databases">
        <title>Actinokineospora xiongansis sp. nov., isolated from soil of Baiyangdian.</title>
        <authorList>
            <person name="Zhang X."/>
        </authorList>
    </citation>
    <scope>NUCLEOTIDE SEQUENCE [LARGE SCALE GENOMIC DNA]</scope>
    <source>
        <strain evidence="4 5">HBU206404</strain>
    </source>
</reference>
<name>A0ABR7KZK0_9PSEU</name>
<evidence type="ECO:0000256" key="1">
    <source>
        <dbReference type="SAM" id="MobiDB-lite"/>
    </source>
</evidence>
<gene>
    <name evidence="4" type="ORF">GPZ80_01550</name>
</gene>
<dbReference type="Pfam" id="PF10648">
    <property type="entry name" value="Gmad2"/>
    <property type="match status" value="1"/>
</dbReference>